<dbReference type="InterPro" id="IPR010606">
    <property type="entry name" value="Mib_Herc2"/>
</dbReference>
<feature type="domain" description="MIB/HERC2" evidence="3">
    <location>
        <begin position="731"/>
        <end position="804"/>
    </location>
</feature>
<organism evidence="4 5">
    <name type="scientific">Sinanodonta woodiana</name>
    <name type="common">Chinese pond mussel</name>
    <name type="synonym">Anodonta woodiana</name>
    <dbReference type="NCBI Taxonomy" id="1069815"/>
    <lineage>
        <taxon>Eukaryota</taxon>
        <taxon>Metazoa</taxon>
        <taxon>Spiralia</taxon>
        <taxon>Lophotrochozoa</taxon>
        <taxon>Mollusca</taxon>
        <taxon>Bivalvia</taxon>
        <taxon>Autobranchia</taxon>
        <taxon>Heteroconchia</taxon>
        <taxon>Palaeoheterodonta</taxon>
        <taxon>Unionida</taxon>
        <taxon>Unionoidea</taxon>
        <taxon>Unionidae</taxon>
        <taxon>Unioninae</taxon>
        <taxon>Sinanodonta</taxon>
    </lineage>
</organism>
<proteinExistence type="predicted"/>
<dbReference type="EMBL" id="JBJQND010000009">
    <property type="protein sequence ID" value="KAL3865872.1"/>
    <property type="molecule type" value="Genomic_DNA"/>
</dbReference>
<feature type="region of interest" description="Disordered" evidence="1">
    <location>
        <begin position="882"/>
        <end position="931"/>
    </location>
</feature>
<dbReference type="SMART" id="SM00327">
    <property type="entry name" value="VWA"/>
    <property type="match status" value="1"/>
</dbReference>
<dbReference type="Pfam" id="PF13519">
    <property type="entry name" value="VWA_2"/>
    <property type="match status" value="1"/>
</dbReference>
<feature type="domain" description="VWFA" evidence="2">
    <location>
        <begin position="398"/>
        <end position="593"/>
    </location>
</feature>
<feature type="compositionally biased region" description="Basic and acidic residues" evidence="1">
    <location>
        <begin position="896"/>
        <end position="919"/>
    </location>
</feature>
<dbReference type="InterPro" id="IPR036465">
    <property type="entry name" value="vWFA_dom_sf"/>
</dbReference>
<sequence length="931" mass="106328">MEKHTKTGKTNKNLFMHIKNCAGNSVKESTVANVMPGYTSDPQHHIFKEQSENLEQWFSNLRNDQMKIVKKLDILESRRWSAMVNYKCKHGKYIPAFEEAFSSTSSALDHASSKGDSGFVERLPMLRRTHTSLVNDNRITSHKNIGNVNILNTRSSFYFSNVKHFRTILSASEHHGEEEVYTGAASDTSLVIQSASPKRKLQTRQLRRFKTDTKEDNRIVSYEAQTEHVKDKQSSQNRTQAKEVTRKNDHFTTEPHKNKTEMKTKLLSTEKSKPQAYETECDMPKSNTVTVSEYSTKGVQRTLLEETAASTASILESLQSELNSRLRQALGNEFDDSNEQFSALQIDEETMKAALESSRNDLHFGNMSSLLCSLDLESACRAEYHEAMKHRVSGHSVETILCLDTSESMKGPLWTQAITFAKNFMKEVMHHPCGDPSVFERIGLVTFGHETRVQVHLTRQYHEVLSKLDTLSPSGPTPMMPGLKLCAAAFDGAGGTLQMNKMKICPRIILITDGKTTPHMLREGPDITFTEDLDEKVVMHTVQEMSKGCRLHIDCVPLGESKIDFLTKISLSTNGKIYKCEDWKKLGRRTKYLDVASRNYQEFLRKGNVELVRNIIRTIWNIKGEDLDIVEESMRRSKASAKESSEDEQLSEERINMLEEQLLLIGTRVRRGPDWEWGDQDSEGVGTIIGYDKNKWVIVVWDNYDSRGRNSNMYRYEIGGHFDVMPVEEPRILSPGERIAVGCKVKRGKDWNYGDQDGGLDNVGTVIKTGDRSEKVTVRWPNKKSHKYKFGKNGKYEIQLCDQHESYTPRIMPEKKSDMLESYTPSIMPETKSDTHESFTSIKTTEKETESVVDKLFKETEHQRVKQKEKDIDVEEMNRRNIEMSKGYLVLPDSGSDDKESSSVKPENTKVKMDADVPKLKNKNIKKNKKR</sequence>
<evidence type="ECO:0000313" key="5">
    <source>
        <dbReference type="Proteomes" id="UP001634394"/>
    </source>
</evidence>
<dbReference type="PROSITE" id="PS51416">
    <property type="entry name" value="MIB_HERC2"/>
    <property type="match status" value="2"/>
</dbReference>
<feature type="compositionally biased region" description="Basic and acidic residues" evidence="1">
    <location>
        <begin position="240"/>
        <end position="273"/>
    </location>
</feature>
<name>A0ABD3VW94_SINWO</name>
<keyword evidence="5" id="KW-1185">Reference proteome</keyword>
<evidence type="ECO:0000259" key="3">
    <source>
        <dbReference type="PROSITE" id="PS51416"/>
    </source>
</evidence>
<feature type="region of interest" description="Disordered" evidence="1">
    <location>
        <begin position="225"/>
        <end position="284"/>
    </location>
</feature>
<gene>
    <name evidence="4" type="ORF">ACJMK2_043221</name>
</gene>
<evidence type="ECO:0008006" key="6">
    <source>
        <dbReference type="Google" id="ProtNLM"/>
    </source>
</evidence>
<dbReference type="Gene3D" id="3.40.50.410">
    <property type="entry name" value="von Willebrand factor, type A domain"/>
    <property type="match status" value="1"/>
</dbReference>
<accession>A0ABD3VW94</accession>
<reference evidence="4 5" key="1">
    <citation type="submission" date="2024-11" db="EMBL/GenBank/DDBJ databases">
        <title>Chromosome-level genome assembly of the freshwater bivalve Anodonta woodiana.</title>
        <authorList>
            <person name="Chen X."/>
        </authorList>
    </citation>
    <scope>NUCLEOTIDE SEQUENCE [LARGE SCALE GENOMIC DNA]</scope>
    <source>
        <strain evidence="4">MN2024</strain>
        <tissue evidence="4">Gills</tissue>
    </source>
</reference>
<evidence type="ECO:0000313" key="4">
    <source>
        <dbReference type="EMBL" id="KAL3865872.1"/>
    </source>
</evidence>
<comment type="caution">
    <text evidence="4">The sequence shown here is derived from an EMBL/GenBank/DDBJ whole genome shotgun (WGS) entry which is preliminary data.</text>
</comment>
<dbReference type="SUPFAM" id="SSF159034">
    <property type="entry name" value="Mib/herc2 domain-like"/>
    <property type="match status" value="2"/>
</dbReference>
<dbReference type="InterPro" id="IPR037252">
    <property type="entry name" value="Mib_Herc2_sf"/>
</dbReference>
<dbReference type="CDD" id="cd00198">
    <property type="entry name" value="vWFA"/>
    <property type="match status" value="1"/>
</dbReference>
<dbReference type="InterPro" id="IPR002035">
    <property type="entry name" value="VWF_A"/>
</dbReference>
<dbReference type="Gene3D" id="2.30.30.40">
    <property type="entry name" value="SH3 Domains"/>
    <property type="match status" value="2"/>
</dbReference>
<feature type="region of interest" description="Disordered" evidence="1">
    <location>
        <begin position="826"/>
        <end position="845"/>
    </location>
</feature>
<dbReference type="SUPFAM" id="SSF53300">
    <property type="entry name" value="vWA-like"/>
    <property type="match status" value="1"/>
</dbReference>
<feature type="compositionally biased region" description="Basic residues" evidence="1">
    <location>
        <begin position="920"/>
        <end position="931"/>
    </location>
</feature>
<dbReference type="PROSITE" id="PS50234">
    <property type="entry name" value="VWFA"/>
    <property type="match status" value="1"/>
</dbReference>
<protein>
    <recommendedName>
        <fullName evidence="6">MIB/HERC2 domain-containing protein</fullName>
    </recommendedName>
</protein>
<evidence type="ECO:0000256" key="1">
    <source>
        <dbReference type="SAM" id="MobiDB-lite"/>
    </source>
</evidence>
<dbReference type="Proteomes" id="UP001634394">
    <property type="component" value="Unassembled WGS sequence"/>
</dbReference>
<evidence type="ECO:0000259" key="2">
    <source>
        <dbReference type="PROSITE" id="PS50234"/>
    </source>
</evidence>
<dbReference type="Pfam" id="PF06701">
    <property type="entry name" value="MIB_HERC2"/>
    <property type="match status" value="2"/>
</dbReference>
<feature type="domain" description="MIB/HERC2" evidence="3">
    <location>
        <begin position="655"/>
        <end position="730"/>
    </location>
</feature>
<dbReference type="AlphaFoldDB" id="A0ABD3VW94"/>